<feature type="domain" description="Autotransporter" evidence="2">
    <location>
        <begin position="373"/>
        <end position="656"/>
    </location>
</feature>
<dbReference type="AlphaFoldDB" id="H0FEI4"/>
<dbReference type="InterPro" id="IPR036709">
    <property type="entry name" value="Autotransporte_beta_dom_sf"/>
</dbReference>
<feature type="non-terminal residue" evidence="3">
    <location>
        <position position="1"/>
    </location>
</feature>
<dbReference type="NCBIfam" id="TIGR02601">
    <property type="entry name" value="autotrns_rpt"/>
    <property type="match status" value="1"/>
</dbReference>
<dbReference type="InterPro" id="IPR011050">
    <property type="entry name" value="Pectin_lyase_fold/virulence"/>
</dbReference>
<dbReference type="EMBL" id="AGUF01000083">
    <property type="protein sequence ID" value="EHK63321.1"/>
    <property type="molecule type" value="Genomic_DNA"/>
</dbReference>
<dbReference type="InterPro" id="IPR012332">
    <property type="entry name" value="Autotransporter_pectin_lyase_C"/>
</dbReference>
<dbReference type="SMART" id="SM00869">
    <property type="entry name" value="Autotransporter"/>
    <property type="match status" value="1"/>
</dbReference>
<dbReference type="SUPFAM" id="SSF51126">
    <property type="entry name" value="Pectin lyase-like"/>
    <property type="match status" value="1"/>
</dbReference>
<proteinExistence type="predicted"/>
<keyword evidence="4" id="KW-1185">Reference proteome</keyword>
<keyword evidence="1" id="KW-0732">Signal</keyword>
<dbReference type="RefSeq" id="WP_008167946.1">
    <property type="nucleotide sequence ID" value="NZ_AGUF01000083.1"/>
</dbReference>
<dbReference type="InterPro" id="IPR005546">
    <property type="entry name" value="Autotransporte_beta"/>
</dbReference>
<dbReference type="STRING" id="477184.KYC_25992"/>
<dbReference type="Pfam" id="PF03797">
    <property type="entry name" value="Autotransporter"/>
    <property type="match status" value="1"/>
</dbReference>
<evidence type="ECO:0000256" key="1">
    <source>
        <dbReference type="ARBA" id="ARBA00022729"/>
    </source>
</evidence>
<protein>
    <submittedName>
        <fullName evidence="3">VirG protein</fullName>
    </submittedName>
</protein>
<dbReference type="CDD" id="cd01344">
    <property type="entry name" value="PL2_Passenger_AT"/>
    <property type="match status" value="1"/>
</dbReference>
<organism evidence="3 4">
    <name type="scientific">Achromobacter arsenitoxydans SY8</name>
    <dbReference type="NCBI Taxonomy" id="477184"/>
    <lineage>
        <taxon>Bacteria</taxon>
        <taxon>Pseudomonadati</taxon>
        <taxon>Pseudomonadota</taxon>
        <taxon>Betaproteobacteria</taxon>
        <taxon>Burkholderiales</taxon>
        <taxon>Alcaligenaceae</taxon>
        <taxon>Achromobacter</taxon>
    </lineage>
</organism>
<accession>H0FEI4</accession>
<dbReference type="InterPro" id="IPR006315">
    <property type="entry name" value="OM_autotransptr_brl_dom"/>
</dbReference>
<dbReference type="PANTHER" id="PTHR35037:SF3">
    <property type="entry name" value="C-TERMINAL REGION OF AIDA-LIKE PROTEIN"/>
    <property type="match status" value="1"/>
</dbReference>
<dbReference type="eggNOG" id="COG3468">
    <property type="taxonomic scope" value="Bacteria"/>
</dbReference>
<evidence type="ECO:0000313" key="4">
    <source>
        <dbReference type="Proteomes" id="UP000003113"/>
    </source>
</evidence>
<dbReference type="GO" id="GO:0019867">
    <property type="term" value="C:outer membrane"/>
    <property type="evidence" value="ECO:0007669"/>
    <property type="project" value="InterPro"/>
</dbReference>
<dbReference type="PROSITE" id="PS51208">
    <property type="entry name" value="AUTOTRANSPORTER"/>
    <property type="match status" value="1"/>
</dbReference>
<dbReference type="PATRIC" id="fig|477184.5.peg.5098"/>
<dbReference type="Gene3D" id="2.160.20.20">
    <property type="match status" value="1"/>
</dbReference>
<dbReference type="InterPro" id="IPR043990">
    <property type="entry name" value="AC_1"/>
</dbReference>
<reference evidence="3 4" key="1">
    <citation type="journal article" date="2012" name="J. Bacteriol.">
        <title>Genome sequence of the highly efficient arsenite-oxidizing bacterium Achromobacter arsenitoxydans SY8.</title>
        <authorList>
            <person name="Li X."/>
            <person name="Hu Y."/>
            <person name="Gong J."/>
            <person name="Lin Y."/>
            <person name="Johnstone L."/>
            <person name="Rensing C."/>
            <person name="Wang G."/>
        </authorList>
    </citation>
    <scope>NUCLEOTIDE SEQUENCE [LARGE SCALE GENOMIC DNA]</scope>
    <source>
        <strain evidence="3 4">SY8</strain>
    </source>
</reference>
<dbReference type="InterPro" id="IPR051551">
    <property type="entry name" value="Autotransporter_adhesion"/>
</dbReference>
<dbReference type="eggNOG" id="COG3210">
    <property type="taxonomic scope" value="Bacteria"/>
</dbReference>
<sequence>SDLYLVTSVPNQVNLSNATGVTLNYWDGQTGHLNGAIEGGAGVWNTSSTNWTDNGAVIHGAWNPGDFAVFHGVGGNVTVEAGASVMVGGMQFAVDGYAIDGAAIELANAETVIRVGDGTLAGAGTTAIINAELTGTGAMVKTDYGTLVLSGGANYTGGTFVRDGTLRVNSQLGGNMDVLAGARLEGHGTVGHTSNAGVIAPGGSIGTLTIAGDYEGAGGALHLETVLDGDASPTDRLVITGDVSGTTQVVVTNRGGAGAQTVNGIKVIEIGGASPANAFALAGDFVTADGQQAVVAGAYAYTLQHNSPSLPADGNWYLTSALSATEPAAGQRYQPGAVVYEQYPQVLAALNTVPTLQQRVGNRYGSQGAEAGGQSERRAVWARIEGGHTAFDASRSTTATRRDVDVWKLQTGIDFTLHEGKNGASLVGGINGLYGTANAGMRSAFGRGKVDATGAGLGATLTWYGADGFYVDGQAQSIWFDSDISSRTLGRKLSSDNSGHGYALSVETGKRFGLGNGYAVTPQMQLVYSRVHFDSFNDPLDAQVSLRDADSLRGRFGLAVDHEAAWGGTNGKQSRSHVFGSVNLYNEFLQGSTVSVAGVDVASRDERLWAGIGVGGTYEWNNGAYALYATADLASSTRNFGDNYSFGGTVGMRVRW</sequence>
<gene>
    <name evidence="3" type="ORF">KYC_25992</name>
</gene>
<evidence type="ECO:0000259" key="2">
    <source>
        <dbReference type="PROSITE" id="PS51208"/>
    </source>
</evidence>
<dbReference type="Proteomes" id="UP000003113">
    <property type="component" value="Unassembled WGS sequence"/>
</dbReference>
<dbReference type="SUPFAM" id="SSF103515">
    <property type="entry name" value="Autotransporter"/>
    <property type="match status" value="1"/>
</dbReference>
<comment type="caution">
    <text evidence="3">The sequence shown here is derived from an EMBL/GenBank/DDBJ whole genome shotgun (WGS) entry which is preliminary data.</text>
</comment>
<dbReference type="PANTHER" id="PTHR35037">
    <property type="entry name" value="C-TERMINAL REGION OF AIDA-LIKE PROTEIN"/>
    <property type="match status" value="1"/>
</dbReference>
<evidence type="ECO:0000313" key="3">
    <source>
        <dbReference type="EMBL" id="EHK63321.1"/>
    </source>
</evidence>
<dbReference type="Pfam" id="PF12951">
    <property type="entry name" value="PATR"/>
    <property type="match status" value="1"/>
</dbReference>
<name>H0FEI4_9BURK</name>
<dbReference type="Gene3D" id="2.40.128.130">
    <property type="entry name" value="Autotransporter beta-domain"/>
    <property type="match status" value="1"/>
</dbReference>
<dbReference type="InterPro" id="IPR013425">
    <property type="entry name" value="Autotrns_rpt"/>
</dbReference>
<dbReference type="Pfam" id="PF18883">
    <property type="entry name" value="AC_1"/>
    <property type="match status" value="1"/>
</dbReference>
<dbReference type="NCBIfam" id="TIGR01414">
    <property type="entry name" value="autotrans_barl"/>
    <property type="match status" value="1"/>
</dbReference>